<keyword evidence="2" id="KW-1185">Reference proteome</keyword>
<evidence type="ECO:0000313" key="1">
    <source>
        <dbReference type="EMBL" id="SJZ79038.1"/>
    </source>
</evidence>
<accession>A0A1T4NJW9</accession>
<dbReference type="RefSeq" id="WP_078807371.1">
    <property type="nucleotide sequence ID" value="NZ_FUXI01000015.1"/>
</dbReference>
<evidence type="ECO:0000313" key="2">
    <source>
        <dbReference type="Proteomes" id="UP000190328"/>
    </source>
</evidence>
<evidence type="ECO:0008006" key="3">
    <source>
        <dbReference type="Google" id="ProtNLM"/>
    </source>
</evidence>
<name>A0A1T4NJW9_9ENTE</name>
<dbReference type="AlphaFoldDB" id="A0A1T4NJW9"/>
<proteinExistence type="predicted"/>
<sequence length="70" mass="7733">MEVKIGKLYRCHAIGVDGEITGEVMSIYDRVLVVKVEKCSSADERVIVDKLNLVVVKKNDVLSEIKTKAG</sequence>
<protein>
    <recommendedName>
        <fullName evidence="3">DUF2187 domain-containing protein</fullName>
    </recommendedName>
</protein>
<dbReference type="Proteomes" id="UP000190328">
    <property type="component" value="Unassembled WGS sequence"/>
</dbReference>
<reference evidence="1 2" key="1">
    <citation type="submission" date="2017-02" db="EMBL/GenBank/DDBJ databases">
        <authorList>
            <person name="Peterson S.W."/>
        </authorList>
    </citation>
    <scope>NUCLEOTIDE SEQUENCE [LARGE SCALE GENOMIC DNA]</scope>
    <source>
        <strain evidence="1 2">ATCC BAA-1030</strain>
    </source>
</reference>
<dbReference type="EMBL" id="FUXI01000015">
    <property type="protein sequence ID" value="SJZ79038.1"/>
    <property type="molecule type" value="Genomic_DNA"/>
</dbReference>
<organism evidence="1 2">
    <name type="scientific">Pilibacter termitis</name>
    <dbReference type="NCBI Taxonomy" id="263852"/>
    <lineage>
        <taxon>Bacteria</taxon>
        <taxon>Bacillati</taxon>
        <taxon>Bacillota</taxon>
        <taxon>Bacilli</taxon>
        <taxon>Lactobacillales</taxon>
        <taxon>Enterococcaceae</taxon>
        <taxon>Pilibacter</taxon>
    </lineage>
</organism>
<gene>
    <name evidence="1" type="ORF">SAMN02745116_01434</name>
</gene>
<dbReference type="OrthoDB" id="2185967at2"/>